<sequence>MKLHDGALRVCSQAYSCMAELLIVSLSFIIFTVLDLVDRILCVVFWALDSILDPGSAPCYCKQRLDGALPEIRLNPARSFLLDEGGKGGQSTGESSLTTYASRSADPPPKNTNGLSFATCVSRIADNPPEKIDFYESKSGPLQSTCCDICPLPSLAVYEADSQPAHAEDLHCSPCTSIQANHCAHSENQAEHADCSMHMRKRPFAAEFVHRCCKGGDLSIHNQHVLGSHGHECLPSGLKDYVLNNANNSCASDIQHLDTVGKIQPQWKIHDSPSCFTGIDDGNKLATSLQGSGHFSHRMISRWSDCNCSSCISWREDEKESLYVHIEGKGHENVIFIHGFLSSSLLWSEKVIPFFSSTARAKYRLFAVDLLGFGRSPKPRSCHYTMEDHIKKIEEFVLHRYKIESFHLVAHSMGCLVAVALAAAHVNSVKTITLVAPPYFPAPANEAGASYVLGQVAPRRVWPLTAFGASVMSWGMSTLEEEFVLFSASNTPHGNM</sequence>
<keyword evidence="6" id="KW-1185">Reference proteome</keyword>
<gene>
    <name evidence="4" type="ORF">GOP47_0011534</name>
    <name evidence="5" type="ORF">GOP47_0011999</name>
</gene>
<dbReference type="Pfam" id="PF00561">
    <property type="entry name" value="Abhydrolase_1"/>
    <property type="match status" value="1"/>
</dbReference>
<keyword evidence="2" id="KW-0812">Transmembrane</keyword>
<dbReference type="Proteomes" id="UP000886520">
    <property type="component" value="Chromosome 11"/>
</dbReference>
<dbReference type="InterPro" id="IPR029058">
    <property type="entry name" value="AB_hydrolase_fold"/>
</dbReference>
<dbReference type="EMBL" id="JABFUD020000011">
    <property type="protein sequence ID" value="KAI5073986.1"/>
    <property type="molecule type" value="Genomic_DNA"/>
</dbReference>
<feature type="transmembrane region" description="Helical" evidence="2">
    <location>
        <begin position="21"/>
        <end position="48"/>
    </location>
</feature>
<proteinExistence type="predicted"/>
<dbReference type="SUPFAM" id="SSF53474">
    <property type="entry name" value="alpha/beta-Hydrolases"/>
    <property type="match status" value="1"/>
</dbReference>
<feature type="compositionally biased region" description="Polar residues" evidence="1">
    <location>
        <begin position="92"/>
        <end position="102"/>
    </location>
</feature>
<evidence type="ECO:0000313" key="5">
    <source>
        <dbReference type="EMBL" id="KAI5073986.1"/>
    </source>
</evidence>
<evidence type="ECO:0000256" key="1">
    <source>
        <dbReference type="SAM" id="MobiDB-lite"/>
    </source>
</evidence>
<dbReference type="AlphaFoldDB" id="A0A9D4UT49"/>
<reference evidence="4" key="1">
    <citation type="submission" date="2021-01" db="EMBL/GenBank/DDBJ databases">
        <title>Adiantum capillus-veneris genome.</title>
        <authorList>
            <person name="Fang Y."/>
            <person name="Liao Q."/>
        </authorList>
    </citation>
    <scope>NUCLEOTIDE SEQUENCE</scope>
    <source>
        <strain evidence="4">H3</strain>
        <tissue evidence="4">Leaf</tissue>
    </source>
</reference>
<evidence type="ECO:0000313" key="6">
    <source>
        <dbReference type="Proteomes" id="UP000886520"/>
    </source>
</evidence>
<evidence type="ECO:0000256" key="2">
    <source>
        <dbReference type="SAM" id="Phobius"/>
    </source>
</evidence>
<keyword evidence="2" id="KW-0472">Membrane</keyword>
<dbReference type="PANTHER" id="PTHR43689:SF14">
    <property type="entry name" value="LYSOPHOSPHOLIPASE BODYGUARD 4-RELATED"/>
    <property type="match status" value="1"/>
</dbReference>
<evidence type="ECO:0000313" key="4">
    <source>
        <dbReference type="EMBL" id="KAI5073521.1"/>
    </source>
</evidence>
<evidence type="ECO:0000259" key="3">
    <source>
        <dbReference type="Pfam" id="PF00561"/>
    </source>
</evidence>
<protein>
    <recommendedName>
        <fullName evidence="3">AB hydrolase-1 domain-containing protein</fullName>
    </recommendedName>
</protein>
<organism evidence="4 6">
    <name type="scientific">Adiantum capillus-veneris</name>
    <name type="common">Maidenhair fern</name>
    <dbReference type="NCBI Taxonomy" id="13818"/>
    <lineage>
        <taxon>Eukaryota</taxon>
        <taxon>Viridiplantae</taxon>
        <taxon>Streptophyta</taxon>
        <taxon>Embryophyta</taxon>
        <taxon>Tracheophyta</taxon>
        <taxon>Polypodiopsida</taxon>
        <taxon>Polypodiidae</taxon>
        <taxon>Polypodiales</taxon>
        <taxon>Pteridineae</taxon>
        <taxon>Pteridaceae</taxon>
        <taxon>Vittarioideae</taxon>
        <taxon>Adiantum</taxon>
    </lineage>
</organism>
<keyword evidence="2" id="KW-1133">Transmembrane helix</keyword>
<dbReference type="EMBL" id="JABFUD020000011">
    <property type="protein sequence ID" value="KAI5073521.1"/>
    <property type="molecule type" value="Genomic_DNA"/>
</dbReference>
<dbReference type="PANTHER" id="PTHR43689">
    <property type="entry name" value="HYDROLASE"/>
    <property type="match status" value="1"/>
</dbReference>
<comment type="caution">
    <text evidence="4">The sequence shown here is derived from an EMBL/GenBank/DDBJ whole genome shotgun (WGS) entry which is preliminary data.</text>
</comment>
<feature type="region of interest" description="Disordered" evidence="1">
    <location>
        <begin position="83"/>
        <end position="114"/>
    </location>
</feature>
<dbReference type="InterPro" id="IPR000073">
    <property type="entry name" value="AB_hydrolase_1"/>
</dbReference>
<name>A0A9D4UT49_ADICA</name>
<dbReference type="Gene3D" id="3.40.50.1820">
    <property type="entry name" value="alpha/beta hydrolase"/>
    <property type="match status" value="1"/>
</dbReference>
<accession>A0A9D4UT49</accession>
<feature type="domain" description="AB hydrolase-1" evidence="3">
    <location>
        <begin position="334"/>
        <end position="443"/>
    </location>
</feature>
<dbReference type="OrthoDB" id="284184at2759"/>